<accession>A0A650CJM2</accession>
<gene>
    <name evidence="2" type="ORF">D1869_12350</name>
    <name evidence="1" type="ORF">HNQ62_001765</name>
</gene>
<dbReference type="AlphaFoldDB" id="A0A650CJM2"/>
<evidence type="ECO:0000313" key="1">
    <source>
        <dbReference type="EMBL" id="MBB5253994.1"/>
    </source>
</evidence>
<reference evidence="1 4" key="2">
    <citation type="submission" date="2020-08" db="EMBL/GenBank/DDBJ databases">
        <title>Genomic Encyclopedia of Type Strains, Phase IV (KMG-IV): sequencing the most valuable type-strain genomes for metagenomic binning, comparative biology and taxonomic classification.</title>
        <authorList>
            <person name="Goeker M."/>
        </authorList>
    </citation>
    <scope>NUCLEOTIDE SEQUENCE [LARGE SCALE GENOMIC DNA]</scope>
    <source>
        <strain evidence="1 4">DSM 12421</strain>
    </source>
</reference>
<dbReference type="GeneID" id="95644450"/>
<dbReference type="KEGG" id="soh:D1869_12350"/>
<evidence type="ECO:0000313" key="4">
    <source>
        <dbReference type="Proteomes" id="UP000582213"/>
    </source>
</evidence>
<proteinExistence type="predicted"/>
<dbReference type="EMBL" id="CP045484">
    <property type="protein sequence ID" value="QGR17875.1"/>
    <property type="molecule type" value="Genomic_DNA"/>
</dbReference>
<dbReference type="OrthoDB" id="36993at2157"/>
<dbReference type="Proteomes" id="UP000582213">
    <property type="component" value="Unassembled WGS sequence"/>
</dbReference>
<sequence>METTRNLFEDLIKKLETISEAGLSFNEAEILKFLKAESKKQLEIFDKLENSIKSQNWNEAISNFLILVERINVSLLFLLQPTNYSTLVNSRISSLFEEYLSIISLYVSSSLLQLRPNLKKIGIESITASISSNPPSINISMVIKSE</sequence>
<evidence type="ECO:0000313" key="3">
    <source>
        <dbReference type="Proteomes" id="UP000427373"/>
    </source>
</evidence>
<name>A0A650CJM2_SULOH</name>
<reference evidence="2 3" key="1">
    <citation type="submission" date="2019-10" db="EMBL/GenBank/DDBJ databases">
        <title>Genome Sequences from Six Type Strain Members of the Archaeal Family Sulfolobaceae: Acidianus ambivalens, Acidianus infernus, Metallosphaera prunae, Stygiolobus azoricus, Sulfolobus metallicus, and Sulfurisphaera ohwakuensis.</title>
        <authorList>
            <person name="Counts J.A."/>
            <person name="Kelly R.M."/>
        </authorList>
    </citation>
    <scope>NUCLEOTIDE SEQUENCE [LARGE SCALE GENOMIC DNA]</scope>
    <source>
        <strain evidence="2 3">TA-1</strain>
    </source>
</reference>
<protein>
    <submittedName>
        <fullName evidence="2">Uncharacterized protein</fullName>
    </submittedName>
</protein>
<dbReference type="RefSeq" id="WP_156015343.1">
    <property type="nucleotide sequence ID" value="NZ_AP031374.1"/>
</dbReference>
<dbReference type="Proteomes" id="UP000427373">
    <property type="component" value="Chromosome"/>
</dbReference>
<dbReference type="EMBL" id="JACHFY010000009">
    <property type="protein sequence ID" value="MBB5253994.1"/>
    <property type="molecule type" value="Genomic_DNA"/>
</dbReference>
<evidence type="ECO:0000313" key="2">
    <source>
        <dbReference type="EMBL" id="QGR17875.1"/>
    </source>
</evidence>
<keyword evidence="3" id="KW-1185">Reference proteome</keyword>
<organism evidence="2 3">
    <name type="scientific">Sulfurisphaera ohwakuensis</name>
    <dbReference type="NCBI Taxonomy" id="69656"/>
    <lineage>
        <taxon>Archaea</taxon>
        <taxon>Thermoproteota</taxon>
        <taxon>Thermoprotei</taxon>
        <taxon>Sulfolobales</taxon>
        <taxon>Sulfolobaceae</taxon>
        <taxon>Sulfurisphaera</taxon>
    </lineage>
</organism>